<protein>
    <submittedName>
        <fullName evidence="1">13331_t:CDS:1</fullName>
    </submittedName>
</protein>
<evidence type="ECO:0000313" key="2">
    <source>
        <dbReference type="Proteomes" id="UP000789901"/>
    </source>
</evidence>
<sequence>MNINNTDSFLCSFCDDKEFKASKYITKDGWSRHETYKHFNYNTPSKNLSILSDTHLSEIKNVLVYLIQSRLKLHMKHSGQQTVLAPLTESEFVSIFQNHIKRYSICHQKYICRFGGYDAYSTLTNIFNQENWGRRIYEHGQRSKVVLVSEVTNSQLNSEMIIVWKKHIINDEDGNKSEAGWVTLKFLVGQFY</sequence>
<comment type="caution">
    <text evidence="1">The sequence shown here is derived from an EMBL/GenBank/DDBJ whole genome shotgun (WGS) entry which is preliminary data.</text>
</comment>
<accession>A0ABN7W1K8</accession>
<keyword evidence="2" id="KW-1185">Reference proteome</keyword>
<organism evidence="1 2">
    <name type="scientific">Gigaspora margarita</name>
    <dbReference type="NCBI Taxonomy" id="4874"/>
    <lineage>
        <taxon>Eukaryota</taxon>
        <taxon>Fungi</taxon>
        <taxon>Fungi incertae sedis</taxon>
        <taxon>Mucoromycota</taxon>
        <taxon>Glomeromycotina</taxon>
        <taxon>Glomeromycetes</taxon>
        <taxon>Diversisporales</taxon>
        <taxon>Gigasporaceae</taxon>
        <taxon>Gigaspora</taxon>
    </lineage>
</organism>
<reference evidence="1 2" key="1">
    <citation type="submission" date="2021-06" db="EMBL/GenBank/DDBJ databases">
        <authorList>
            <person name="Kallberg Y."/>
            <person name="Tangrot J."/>
            <person name="Rosling A."/>
        </authorList>
    </citation>
    <scope>NUCLEOTIDE SEQUENCE [LARGE SCALE GENOMIC DNA]</scope>
    <source>
        <strain evidence="1 2">120-4 pot B 10/14</strain>
    </source>
</reference>
<dbReference type="Proteomes" id="UP000789901">
    <property type="component" value="Unassembled WGS sequence"/>
</dbReference>
<proteinExistence type="predicted"/>
<dbReference type="EMBL" id="CAJVQB010026629">
    <property type="protein sequence ID" value="CAG8808972.1"/>
    <property type="molecule type" value="Genomic_DNA"/>
</dbReference>
<gene>
    <name evidence="1" type="ORF">GMARGA_LOCUS24800</name>
</gene>
<evidence type="ECO:0000313" key="1">
    <source>
        <dbReference type="EMBL" id="CAG8808972.1"/>
    </source>
</evidence>
<name>A0ABN7W1K8_GIGMA</name>